<keyword evidence="2" id="KW-1185">Reference proteome</keyword>
<dbReference type="EMBL" id="JBHSMS010000053">
    <property type="protein sequence ID" value="MFC5512708.1"/>
    <property type="molecule type" value="Genomic_DNA"/>
</dbReference>
<proteinExistence type="predicted"/>
<sequence length="42" mass="4811">MDGCFDASHNIAPNLIVSFGEEEQQKLDGSGRQFYLNLKYKF</sequence>
<evidence type="ECO:0000313" key="2">
    <source>
        <dbReference type="Proteomes" id="UP001596031"/>
    </source>
</evidence>
<accession>A0ABW0PKY2</accession>
<organism evidence="1 2">
    <name type="scientific">Massilia jejuensis</name>
    <dbReference type="NCBI Taxonomy" id="648894"/>
    <lineage>
        <taxon>Bacteria</taxon>
        <taxon>Pseudomonadati</taxon>
        <taxon>Pseudomonadota</taxon>
        <taxon>Betaproteobacteria</taxon>
        <taxon>Burkholderiales</taxon>
        <taxon>Oxalobacteraceae</taxon>
        <taxon>Telluria group</taxon>
        <taxon>Massilia</taxon>
    </lineage>
</organism>
<gene>
    <name evidence="1" type="ORF">ACFPOU_16470</name>
</gene>
<dbReference type="PROSITE" id="PS01156">
    <property type="entry name" value="TONB_DEPENDENT_REC_2"/>
    <property type="match status" value="1"/>
</dbReference>
<protein>
    <submittedName>
        <fullName evidence="1">Uncharacterized protein</fullName>
    </submittedName>
</protein>
<name>A0ABW0PKY2_9BURK</name>
<evidence type="ECO:0000313" key="1">
    <source>
        <dbReference type="EMBL" id="MFC5512708.1"/>
    </source>
</evidence>
<comment type="caution">
    <text evidence="1">The sequence shown here is derived from an EMBL/GenBank/DDBJ whole genome shotgun (WGS) entry which is preliminary data.</text>
</comment>
<dbReference type="InterPro" id="IPR010917">
    <property type="entry name" value="TonB_rcpt_CS"/>
</dbReference>
<dbReference type="Proteomes" id="UP001596031">
    <property type="component" value="Unassembled WGS sequence"/>
</dbReference>
<reference evidence="2" key="1">
    <citation type="journal article" date="2019" name="Int. J. Syst. Evol. Microbiol.">
        <title>The Global Catalogue of Microorganisms (GCM) 10K type strain sequencing project: providing services to taxonomists for standard genome sequencing and annotation.</title>
        <authorList>
            <consortium name="The Broad Institute Genomics Platform"/>
            <consortium name="The Broad Institute Genome Sequencing Center for Infectious Disease"/>
            <person name="Wu L."/>
            <person name="Ma J."/>
        </authorList>
    </citation>
    <scope>NUCLEOTIDE SEQUENCE [LARGE SCALE GENOMIC DNA]</scope>
    <source>
        <strain evidence="2">CCUG 38813</strain>
    </source>
</reference>
<dbReference type="RefSeq" id="WP_379723482.1">
    <property type="nucleotide sequence ID" value="NZ_JBHSMS010000053.1"/>
</dbReference>